<protein>
    <submittedName>
        <fullName evidence="1">Uncharacterized protein</fullName>
    </submittedName>
</protein>
<name>A0A2P2P2T9_RHIMU</name>
<evidence type="ECO:0000313" key="1">
    <source>
        <dbReference type="EMBL" id="MBX48953.1"/>
    </source>
</evidence>
<accession>A0A2P2P2T9</accession>
<organism evidence="1">
    <name type="scientific">Rhizophora mucronata</name>
    <name type="common">Asiatic mangrove</name>
    <dbReference type="NCBI Taxonomy" id="61149"/>
    <lineage>
        <taxon>Eukaryota</taxon>
        <taxon>Viridiplantae</taxon>
        <taxon>Streptophyta</taxon>
        <taxon>Embryophyta</taxon>
        <taxon>Tracheophyta</taxon>
        <taxon>Spermatophyta</taxon>
        <taxon>Magnoliopsida</taxon>
        <taxon>eudicotyledons</taxon>
        <taxon>Gunneridae</taxon>
        <taxon>Pentapetalae</taxon>
        <taxon>rosids</taxon>
        <taxon>fabids</taxon>
        <taxon>Malpighiales</taxon>
        <taxon>Rhizophoraceae</taxon>
        <taxon>Rhizophora</taxon>
    </lineage>
</organism>
<dbReference type="EMBL" id="GGEC01068469">
    <property type="protein sequence ID" value="MBX48953.1"/>
    <property type="molecule type" value="Transcribed_RNA"/>
</dbReference>
<dbReference type="AlphaFoldDB" id="A0A2P2P2T9"/>
<reference evidence="1" key="1">
    <citation type="submission" date="2018-02" db="EMBL/GenBank/DDBJ databases">
        <title>Rhizophora mucronata_Transcriptome.</title>
        <authorList>
            <person name="Meera S.P."/>
            <person name="Sreeshan A."/>
            <person name="Augustine A."/>
        </authorList>
    </citation>
    <scope>NUCLEOTIDE SEQUENCE</scope>
    <source>
        <tissue evidence="1">Leaf</tissue>
    </source>
</reference>
<sequence length="62" mass="7439">MSKFYQNNGSLLLVRHLKQHQVLFPNLRQTHFISYYLKLKTPVTWSILLTHLSNETIPVWPF</sequence>
<proteinExistence type="predicted"/>